<dbReference type="Proteomes" id="UP000072605">
    <property type="component" value="Unassembled WGS sequence"/>
</dbReference>
<dbReference type="FunFam" id="3.40.190.10:FF:000008">
    <property type="entry name" value="ATP phosphoribosyltransferase"/>
    <property type="match status" value="1"/>
</dbReference>
<dbReference type="AlphaFoldDB" id="A0A0V8GJ27"/>
<comment type="similarity">
    <text evidence="4">Belongs to the ATP phosphoribosyltransferase family. Short subfamily.</text>
</comment>
<reference evidence="19 22" key="2">
    <citation type="journal article" date="2016" name="Front. Microbiol.">
        <title>Genomic Resource of Rice Seed Associated Bacteria.</title>
        <authorList>
            <person name="Midha S."/>
            <person name="Bansal K."/>
            <person name="Sharma S."/>
            <person name="Kumar N."/>
            <person name="Patil P.P."/>
            <person name="Chaudhry V."/>
            <person name="Patil P.B."/>
        </authorList>
    </citation>
    <scope>NUCLEOTIDE SEQUENCE [LARGE SCALE GENOMIC DNA]</scope>
    <source>
        <strain evidence="19 22">RSA11</strain>
    </source>
</reference>
<dbReference type="SUPFAM" id="SSF53850">
    <property type="entry name" value="Periplasmic binding protein-like II"/>
    <property type="match status" value="1"/>
</dbReference>
<keyword evidence="23" id="KW-1185">Reference proteome</keyword>
<evidence type="ECO:0000256" key="2">
    <source>
        <dbReference type="ARBA" id="ARBA00004496"/>
    </source>
</evidence>
<comment type="function">
    <text evidence="15">Catalyzes the condensation of ATP and 5-phosphoribose 1-diphosphate to form N'-(5'-phosphoribosyl)-ATP (PR-ATP). Has a crucial role in the pathway because the rate of histidine biosynthesis seems to be controlled primarily by regulation of HisG enzymatic activity.</text>
</comment>
<evidence type="ECO:0000259" key="17">
    <source>
        <dbReference type="Pfam" id="PF01634"/>
    </source>
</evidence>
<evidence type="ECO:0000313" key="20">
    <source>
        <dbReference type="EMBL" id="MEI4461822.1"/>
    </source>
</evidence>
<keyword evidence="8" id="KW-0963">Cytoplasm</keyword>
<name>A0A0V8GJ27_9BACL</name>
<dbReference type="GO" id="GO:0000105">
    <property type="term" value="P:L-histidine biosynthetic process"/>
    <property type="evidence" value="ECO:0007669"/>
    <property type="project" value="UniProtKB-UniRule"/>
</dbReference>
<dbReference type="PROSITE" id="PS01316">
    <property type="entry name" value="ATP_P_PHORIBOSYLTR"/>
    <property type="match status" value="1"/>
</dbReference>
<evidence type="ECO:0000256" key="11">
    <source>
        <dbReference type="ARBA" id="ARBA00022679"/>
    </source>
</evidence>
<keyword evidence="9" id="KW-0028">Amino-acid biosynthesis</keyword>
<evidence type="ECO:0000256" key="9">
    <source>
        <dbReference type="ARBA" id="ARBA00022605"/>
    </source>
</evidence>
<protein>
    <recommendedName>
        <fullName evidence="7 16">ATP phosphoribosyltransferase</fullName>
        <ecNumber evidence="6 16">2.4.2.17</ecNumber>
    </recommendedName>
</protein>
<evidence type="ECO:0000256" key="12">
    <source>
        <dbReference type="ARBA" id="ARBA00022741"/>
    </source>
</evidence>
<dbReference type="GO" id="GO:0005737">
    <property type="term" value="C:cytoplasm"/>
    <property type="evidence" value="ECO:0007669"/>
    <property type="project" value="UniProtKB-SubCell"/>
</dbReference>
<comment type="subunit">
    <text evidence="5">Heteromultimer composed of HisG and HisZ subunits.</text>
</comment>
<evidence type="ECO:0000256" key="16">
    <source>
        <dbReference type="NCBIfam" id="TIGR00070"/>
    </source>
</evidence>
<evidence type="ECO:0000256" key="15">
    <source>
        <dbReference type="ARBA" id="ARBA00024861"/>
    </source>
</evidence>
<keyword evidence="12" id="KW-0547">Nucleotide-binding</keyword>
<evidence type="ECO:0000256" key="8">
    <source>
        <dbReference type="ARBA" id="ARBA00022490"/>
    </source>
</evidence>
<dbReference type="InterPro" id="IPR018198">
    <property type="entry name" value="ATP_PRibTrfase_CS"/>
</dbReference>
<evidence type="ECO:0000256" key="6">
    <source>
        <dbReference type="ARBA" id="ARBA00011946"/>
    </source>
</evidence>
<evidence type="ECO:0000256" key="7">
    <source>
        <dbReference type="ARBA" id="ARBA00020998"/>
    </source>
</evidence>
<organism evidence="18 21">
    <name type="scientific">Exiguobacterium indicum</name>
    <dbReference type="NCBI Taxonomy" id="296995"/>
    <lineage>
        <taxon>Bacteria</taxon>
        <taxon>Bacillati</taxon>
        <taxon>Bacillota</taxon>
        <taxon>Bacilli</taxon>
        <taxon>Bacillales</taxon>
        <taxon>Bacillales Family XII. Incertae Sedis</taxon>
        <taxon>Exiguobacterium</taxon>
    </lineage>
</organism>
<dbReference type="PANTHER" id="PTHR21403">
    <property type="entry name" value="ATP PHOSPHORIBOSYLTRANSFERASE ATP-PRTASE"/>
    <property type="match status" value="1"/>
</dbReference>
<dbReference type="NCBIfam" id="TIGR00070">
    <property type="entry name" value="hisG"/>
    <property type="match status" value="1"/>
</dbReference>
<comment type="catalytic activity">
    <reaction evidence="1">
        <text>1-(5-phospho-beta-D-ribosyl)-ATP + diphosphate = 5-phospho-alpha-D-ribose 1-diphosphate + ATP</text>
        <dbReference type="Rhea" id="RHEA:18473"/>
        <dbReference type="ChEBI" id="CHEBI:30616"/>
        <dbReference type="ChEBI" id="CHEBI:33019"/>
        <dbReference type="ChEBI" id="CHEBI:58017"/>
        <dbReference type="ChEBI" id="CHEBI:73183"/>
        <dbReference type="EC" id="2.4.2.17"/>
    </reaction>
</comment>
<evidence type="ECO:0000313" key="22">
    <source>
        <dbReference type="Proteomes" id="UP000072605"/>
    </source>
</evidence>
<evidence type="ECO:0000313" key="18">
    <source>
        <dbReference type="EMBL" id="KSU50186.1"/>
    </source>
</evidence>
<dbReference type="GO" id="GO:0003879">
    <property type="term" value="F:ATP phosphoribosyltransferase activity"/>
    <property type="evidence" value="ECO:0007669"/>
    <property type="project" value="UniProtKB-UniRule"/>
</dbReference>
<evidence type="ECO:0000313" key="21">
    <source>
        <dbReference type="Proteomes" id="UP000053797"/>
    </source>
</evidence>
<evidence type="ECO:0000256" key="10">
    <source>
        <dbReference type="ARBA" id="ARBA00022676"/>
    </source>
</evidence>
<feature type="domain" description="ATP phosphoribosyltransferase catalytic" evidence="17">
    <location>
        <begin position="48"/>
        <end position="196"/>
    </location>
</feature>
<dbReference type="PANTHER" id="PTHR21403:SF8">
    <property type="entry name" value="ATP PHOSPHORIBOSYLTRANSFERASE"/>
    <property type="match status" value="1"/>
</dbReference>
<evidence type="ECO:0000256" key="14">
    <source>
        <dbReference type="ARBA" id="ARBA00023102"/>
    </source>
</evidence>
<dbReference type="Gene3D" id="3.40.190.10">
    <property type="entry name" value="Periplasmic binding protein-like II"/>
    <property type="match status" value="2"/>
</dbReference>
<dbReference type="OrthoDB" id="9801867at2"/>
<dbReference type="Proteomes" id="UP001387110">
    <property type="component" value="Unassembled WGS sequence"/>
</dbReference>
<dbReference type="InterPro" id="IPR001348">
    <property type="entry name" value="ATP_PRibTrfase_HisG"/>
</dbReference>
<dbReference type="EMBL" id="LDQV01000027">
    <property type="protein sequence ID" value="KTR26069.1"/>
    <property type="molecule type" value="Genomic_DNA"/>
</dbReference>
<dbReference type="UniPathway" id="UPA00031">
    <property type="reaction ID" value="UER00006"/>
</dbReference>
<keyword evidence="14" id="KW-0368">Histidine biosynthesis</keyword>
<evidence type="ECO:0000256" key="4">
    <source>
        <dbReference type="ARBA" id="ARBA00009489"/>
    </source>
</evidence>
<comment type="pathway">
    <text evidence="3">Amino-acid biosynthesis; L-histidine biosynthesis; L-histidine from 5-phospho-alpha-D-ribose 1-diphosphate: step 1/9.</text>
</comment>
<evidence type="ECO:0000256" key="3">
    <source>
        <dbReference type="ARBA" id="ARBA00004667"/>
    </source>
</evidence>
<gene>
    <name evidence="20" type="primary">hisG</name>
    <name evidence="18" type="ORF">AS033_02080</name>
    <name evidence="19" type="ORF">RSA11_11785</name>
    <name evidence="20" type="ORF">SZL87_05180</name>
</gene>
<evidence type="ECO:0000313" key="19">
    <source>
        <dbReference type="EMBL" id="KTR26069.1"/>
    </source>
</evidence>
<accession>A0A0V8GJ27</accession>
<keyword evidence="10 18" id="KW-0328">Glycosyltransferase</keyword>
<dbReference type="GO" id="GO:0005524">
    <property type="term" value="F:ATP binding"/>
    <property type="evidence" value="ECO:0007669"/>
    <property type="project" value="UniProtKB-KW"/>
</dbReference>
<dbReference type="EC" id="2.4.2.17" evidence="6 16"/>
<proteinExistence type="inferred from homology"/>
<dbReference type="RefSeq" id="WP_023469189.1">
    <property type="nucleotide sequence ID" value="NZ_FMYN01000001.1"/>
</dbReference>
<sequence>MRIGITKGRLSKATERYLKEAGVETWGAIERELIVKRGEHEFVFMKGSDLIPYVAQGVLDVAITGSDILLESDQELSELAELPFGVCRMSVCAKEPLQFEGGRRVRIATKYPVIAKRYFSELGVDVDIVPLNGSVELAPLLGLADAIVDIVETGETLRANGLNEYEKIIDISARFFTSEWTLKRKRVEVIRLLEQLTEGVTRS</sequence>
<evidence type="ECO:0000256" key="1">
    <source>
        <dbReference type="ARBA" id="ARBA00000915"/>
    </source>
</evidence>
<evidence type="ECO:0000313" key="23">
    <source>
        <dbReference type="Proteomes" id="UP001387110"/>
    </source>
</evidence>
<evidence type="ECO:0000256" key="5">
    <source>
        <dbReference type="ARBA" id="ARBA00011496"/>
    </source>
</evidence>
<keyword evidence="11 18" id="KW-0808">Transferase</keyword>
<dbReference type="Pfam" id="PF01634">
    <property type="entry name" value="HisG"/>
    <property type="match status" value="1"/>
</dbReference>
<dbReference type="EMBL" id="JBAWKY010000001">
    <property type="protein sequence ID" value="MEI4461822.1"/>
    <property type="molecule type" value="Genomic_DNA"/>
</dbReference>
<reference evidence="20 23" key="3">
    <citation type="submission" date="2023-12" db="EMBL/GenBank/DDBJ databases">
        <authorList>
            <person name="Easwaran N."/>
            <person name="Lazarus H.P.S."/>
        </authorList>
    </citation>
    <scope>NUCLEOTIDE SEQUENCE [LARGE SCALE GENOMIC DNA]</scope>
    <source>
        <strain evidence="20 23">VIT-2023</strain>
    </source>
</reference>
<comment type="subcellular location">
    <subcellularLocation>
        <location evidence="2">Cytoplasm</location>
    </subcellularLocation>
</comment>
<comment type="caution">
    <text evidence="18">The sequence shown here is derived from an EMBL/GenBank/DDBJ whole genome shotgun (WGS) entry which is preliminary data.</text>
</comment>
<dbReference type="EMBL" id="LNQL01000001">
    <property type="protein sequence ID" value="KSU50186.1"/>
    <property type="molecule type" value="Genomic_DNA"/>
</dbReference>
<keyword evidence="13" id="KW-0067">ATP-binding</keyword>
<dbReference type="Proteomes" id="UP000053797">
    <property type="component" value="Unassembled WGS sequence"/>
</dbReference>
<evidence type="ECO:0000256" key="13">
    <source>
        <dbReference type="ARBA" id="ARBA00022840"/>
    </source>
</evidence>
<dbReference type="GeneID" id="90838562"/>
<reference evidence="18 21" key="1">
    <citation type="journal article" date="2015" name="Int. J. Syst. Evol. Microbiol.">
        <title>Exiguobacterium enclense sp. nov., isolated from sediment.</title>
        <authorList>
            <person name="Dastager S.G."/>
            <person name="Mawlankar R."/>
            <person name="Sonalkar V.V."/>
            <person name="Thorat M.N."/>
            <person name="Mual P."/>
            <person name="Verma A."/>
            <person name="Krishnamurthi S."/>
            <person name="Tang S.K."/>
            <person name="Li W.J."/>
        </authorList>
    </citation>
    <scope>NUCLEOTIDE SEQUENCE [LARGE SCALE GENOMIC DNA]</scope>
    <source>
        <strain evidence="18 21">NIO-1109</strain>
    </source>
</reference>
<dbReference type="InterPro" id="IPR013820">
    <property type="entry name" value="ATP_PRibTrfase_cat"/>
</dbReference>